<reference evidence="3" key="1">
    <citation type="submission" date="2020-12" db="EMBL/GenBank/DDBJ databases">
        <title>Vagococcus allomyrinae sp. nov. and Enterococcus lavae sp. nov., isolated from the larvae of Allomyrina dichotoma.</title>
        <authorList>
            <person name="Lee S.D."/>
        </authorList>
    </citation>
    <scope>NUCLEOTIDE SEQUENCE</scope>
    <source>
        <strain evidence="3">BWB3-3</strain>
    </source>
</reference>
<feature type="transmembrane region" description="Helical" evidence="1">
    <location>
        <begin position="1257"/>
        <end position="1279"/>
    </location>
</feature>
<dbReference type="EMBL" id="JAEEGA010000010">
    <property type="protein sequence ID" value="MBP1042477.1"/>
    <property type="molecule type" value="Genomic_DNA"/>
</dbReference>
<feature type="transmembrane region" description="Helical" evidence="1">
    <location>
        <begin position="12"/>
        <end position="32"/>
    </location>
</feature>
<keyword evidence="1" id="KW-0472">Membrane</keyword>
<evidence type="ECO:0000256" key="1">
    <source>
        <dbReference type="SAM" id="Phobius"/>
    </source>
</evidence>
<name>A0A940SSX4_9ENTE</name>
<evidence type="ECO:0000259" key="2">
    <source>
        <dbReference type="Pfam" id="PF17802"/>
    </source>
</evidence>
<keyword evidence="1" id="KW-1133">Transmembrane helix</keyword>
<protein>
    <recommendedName>
        <fullName evidence="2">SpaA-like prealbumin fold domain-containing protein</fullName>
    </recommendedName>
</protein>
<dbReference type="Gene3D" id="2.60.40.10">
    <property type="entry name" value="Immunoglobulins"/>
    <property type="match status" value="1"/>
</dbReference>
<evidence type="ECO:0000313" key="4">
    <source>
        <dbReference type="Proteomes" id="UP000674938"/>
    </source>
</evidence>
<dbReference type="Proteomes" id="UP000674938">
    <property type="component" value="Unassembled WGS sequence"/>
</dbReference>
<dbReference type="InterPro" id="IPR013783">
    <property type="entry name" value="Ig-like_fold"/>
</dbReference>
<evidence type="ECO:0000313" key="3">
    <source>
        <dbReference type="EMBL" id="MBP1042477.1"/>
    </source>
</evidence>
<comment type="caution">
    <text evidence="3">The sequence shown here is derived from an EMBL/GenBank/DDBJ whole genome shotgun (WGS) entry which is preliminary data.</text>
</comment>
<organism evidence="3 4">
    <name type="scientific">Vagococcus allomyrinae</name>
    <dbReference type="NCBI Taxonomy" id="2794353"/>
    <lineage>
        <taxon>Bacteria</taxon>
        <taxon>Bacillati</taxon>
        <taxon>Bacillota</taxon>
        <taxon>Bacilli</taxon>
        <taxon>Lactobacillales</taxon>
        <taxon>Enterococcaceae</taxon>
        <taxon>Vagococcus</taxon>
    </lineage>
</organism>
<dbReference type="InterPro" id="IPR041033">
    <property type="entry name" value="SpaA_PFL_dom_1"/>
</dbReference>
<proteinExistence type="predicted"/>
<dbReference type="RefSeq" id="WP_209529697.1">
    <property type="nucleotide sequence ID" value="NZ_JAEEGA010000010.1"/>
</dbReference>
<dbReference type="Pfam" id="PF17802">
    <property type="entry name" value="SpaA"/>
    <property type="match status" value="1"/>
</dbReference>
<feature type="domain" description="SpaA-like prealbumin fold" evidence="2">
    <location>
        <begin position="1127"/>
        <end position="1247"/>
    </location>
</feature>
<sequence>MGQAKTRISKLKGVGLLVVIVVLLTSYLAIFAKNEVKLTAEEINPVTDLYLSEESSDQPLTTMIQPQINQSFTLEVHSFNKEDEQVSLNLPAGLRIEEEKTIAANQSLRDDLASWLRSSEKGITIDMKKAGELIPITKLVLTADLAKDYRLSLSTVRKGTPYQSAEVLLQAKALLTAEGDQLSPERNFQLPSPRVGNQNLDIDLSAVKGTVESGQSAIYELALKVTGASVSYKDVKLIVDLPKTAKFNQNLSELVIAEVVPAYNAADQTLTYLFPELASGQTYKLAVKVTPPNGTTLNNTVLLSKVTLSATGFTTVSDTAEIKVTAATPFTVSTSYIGVKDQDSTIAPRPGDIVVWKVKASVNSQASNLLLLKPASDIVLQDNLQTGLSYSGATSTVTPTVTGSQLSWTFKAPDLVAQQSALAIKGELWSTEFLVYTTISKTIGETATINKTLNMSLTDYSGAVQKQTSNASGIQVTSGSGSLITEEKGDWWSGAYVAPKNGLTNPEVDAVASVTDTAKLWFQYQYVTHGSNAEYYQDSEKTRPYNWSTETAVQNGYKYLALGEQIDPNLELTRVLIIRPRASIKLSIPDVSLPKMPAITLRLEVNQKGNWRELPLDTSRFENKGQFSSYRSEWGLTESDHILSYQLYFDNEDGTPVDGRFATNGSGGLYSIKKGFIGKVTNRMTTTGWIDKQATPYHRFAYLDSPKLTDSQIGPRSTNVVAPTSTKPIARTSVSLKKADGNQVEAGDNRVEAIFYNDSSSPVRITEPLTGMLLLPEGVRLKDDPKSQYHYLNERTALVAEQETTGTNQIVSNDYKGTGRQLIKVTWDRTEIFPSNYVSVGLDVSVAETAVSPLTVSAYFLTGNNQLAVPASTGSVTDSVLEIDSDDIDSDGNQTQHRVVSHNHYLMLRAANVQSEKLVKGDQDTEFSKLGHTSPGGTITYRLKISNTTAEPLTKFTLLDILPSVGDLGITDNSPRESQFTPILTKEIQLPVEWQDKVTVYYSTETNPKRDDLVKNVIYPETTLELKNPLTATEPNWLKAGEVTNWETIHSYKIEMNAGVSWVQGQAITIEFEMKAPEESELADKELMNRKIDEQTRAAWNSFAYAANTLQAVEPQRVGIVINALVGKIPIEKVDANDQKLLQGARFVVAESDEQLKAGHFIKLGASGELVYPDDPEYSADLLNYEVTTDDQGQAEFENLRLDKASGTSYYLQETQAPQGYELRATSVKVTAKLQAEATKIQIENTKKRTLPQTGSMSLILSLLTGIGLVVIGSTRFIISKPKK</sequence>
<accession>A0A940SSX4</accession>
<keyword evidence="1" id="KW-0812">Transmembrane</keyword>
<keyword evidence="4" id="KW-1185">Reference proteome</keyword>
<gene>
    <name evidence="3" type="ORF">I6N95_15770</name>
</gene>